<dbReference type="PANTHER" id="PTHR42957">
    <property type="entry name" value="HELICASE MJ1565-RELATED"/>
    <property type="match status" value="1"/>
</dbReference>
<reference evidence="5" key="1">
    <citation type="submission" date="2020-05" db="EMBL/GenBank/DDBJ databases">
        <authorList>
            <person name="Chiriac C."/>
            <person name="Salcher M."/>
            <person name="Ghai R."/>
            <person name="Kavagutti S V."/>
        </authorList>
    </citation>
    <scope>NUCLEOTIDE SEQUENCE</scope>
</reference>
<dbReference type="EMBL" id="LR796812">
    <property type="protein sequence ID" value="CAB4167931.1"/>
    <property type="molecule type" value="Genomic_DNA"/>
</dbReference>
<name>A0A6J5T6P5_9CAUD</name>
<dbReference type="InterPro" id="IPR027417">
    <property type="entry name" value="P-loop_NTPase"/>
</dbReference>
<dbReference type="Gene3D" id="3.40.50.300">
    <property type="entry name" value="P-loop containing nucleotide triphosphate hydrolases"/>
    <property type="match status" value="2"/>
</dbReference>
<keyword evidence="5" id="KW-0067">ATP-binding</keyword>
<feature type="compositionally biased region" description="Polar residues" evidence="1">
    <location>
        <begin position="401"/>
        <end position="429"/>
    </location>
</feature>
<accession>A0A6J5T6P5</accession>
<protein>
    <submittedName>
        <fullName evidence="5">Helicase HerA, central domain containing protein</fullName>
    </submittedName>
</protein>
<proteinExistence type="predicted"/>
<keyword evidence="5" id="KW-0378">Hydrolase</keyword>
<keyword evidence="5" id="KW-0547">Nucleotide-binding</keyword>
<evidence type="ECO:0000313" key="4">
    <source>
        <dbReference type="EMBL" id="CAB4195587.1"/>
    </source>
</evidence>
<feature type="region of interest" description="Disordered" evidence="1">
    <location>
        <begin position="374"/>
        <end position="434"/>
    </location>
</feature>
<feature type="domain" description="Helicase HerA central" evidence="2">
    <location>
        <begin position="9"/>
        <end position="49"/>
    </location>
</feature>
<dbReference type="EMBL" id="LR797244">
    <property type="protein sequence ID" value="CAB4195587.1"/>
    <property type="molecule type" value="Genomic_DNA"/>
</dbReference>
<evidence type="ECO:0000313" key="3">
    <source>
        <dbReference type="EMBL" id="CAB4167931.1"/>
    </source>
</evidence>
<evidence type="ECO:0000256" key="1">
    <source>
        <dbReference type="SAM" id="MobiDB-lite"/>
    </source>
</evidence>
<evidence type="ECO:0000313" key="5">
    <source>
        <dbReference type="EMBL" id="CAB4222554.1"/>
    </source>
</evidence>
<dbReference type="EMBL" id="LR797513">
    <property type="protein sequence ID" value="CAB4222554.1"/>
    <property type="molecule type" value="Genomic_DNA"/>
</dbReference>
<gene>
    <name evidence="4" type="ORF">UFOVP1293_44</name>
    <name evidence="5" type="ORF">UFOVP1644_62</name>
    <name evidence="3" type="ORF">UFOVP860_67</name>
</gene>
<dbReference type="SUPFAM" id="SSF52540">
    <property type="entry name" value="P-loop containing nucleoside triphosphate hydrolases"/>
    <property type="match status" value="1"/>
</dbReference>
<dbReference type="InterPro" id="IPR002789">
    <property type="entry name" value="HerA_central"/>
</dbReference>
<dbReference type="InterPro" id="IPR008571">
    <property type="entry name" value="HerA-like"/>
</dbReference>
<keyword evidence="5" id="KW-0347">Helicase</keyword>
<dbReference type="GO" id="GO:0004386">
    <property type="term" value="F:helicase activity"/>
    <property type="evidence" value="ECO:0007669"/>
    <property type="project" value="UniProtKB-KW"/>
</dbReference>
<dbReference type="Pfam" id="PF01935">
    <property type="entry name" value="DUF87"/>
    <property type="match status" value="1"/>
</dbReference>
<dbReference type="PANTHER" id="PTHR42957:SF1">
    <property type="entry name" value="HELICASE MJ1565-RELATED"/>
    <property type="match status" value="1"/>
</dbReference>
<evidence type="ECO:0000259" key="2">
    <source>
        <dbReference type="Pfam" id="PF01935"/>
    </source>
</evidence>
<organism evidence="5">
    <name type="scientific">uncultured Caudovirales phage</name>
    <dbReference type="NCBI Taxonomy" id="2100421"/>
    <lineage>
        <taxon>Viruses</taxon>
        <taxon>Duplodnaviria</taxon>
        <taxon>Heunggongvirae</taxon>
        <taxon>Uroviricota</taxon>
        <taxon>Caudoviricetes</taxon>
        <taxon>Peduoviridae</taxon>
        <taxon>Maltschvirus</taxon>
        <taxon>Maltschvirus maltsch</taxon>
    </lineage>
</organism>
<sequence length="593" mass="62104">MKFPLPDAALAQHVAFLGKTGAGKSTTVKGAVEHIVRTMPGARVCILDPIKSDWWGLTSSADGKHPGLPFHILGGPRGHVPLHASAGKAIGELVGSGALPLSIIDMADFPPGGLSQFFNDFAPALMRSATGVIYLILEEAHEFAPKERAGVGAETMAIYHAKKLATAGRSKGIRLMVLTQRTQALHNAILGSCDTMVAHRLTAPADQGPVKDWLKAQFDKATFERVAGSLASLPTGSAWVCSGEAQLAQLVAFPRIATFDNSATPAIGGQAREVATAPVDKERLRAIIGTAVQEAEANDPKALHKRIRELEAEAAKKAAAGPMVDPSVLEAAQQAGYRDGYRTGRMHAFGRAEGDLVAIDRALADLRMGWTAEKNGPLPEGFGANSKEPPGRASAARAETSPRQNAHSTGTSSAHRTTSLPAGPKSSTLADGLTRPQQRILDALAWLRSVRIARADKAQLAIMADQSPTSGSYMGALAAMLKLGLITYPAAGVVEITEAGADKANAAQTPPTTAGLHASLERKLPAPQWKTLRAIIDVYPASISKSDLAATTGQSPTSGSYMGNLAALNKIGFVSYPSPGQVAALPILFVERQ</sequence>